<evidence type="ECO:0000256" key="2">
    <source>
        <dbReference type="PROSITE-ProRule" id="PRU00339"/>
    </source>
</evidence>
<evidence type="ECO:0000313" key="5">
    <source>
        <dbReference type="Proteomes" id="UP000199514"/>
    </source>
</evidence>
<dbReference type="Pfam" id="PF14559">
    <property type="entry name" value="TPR_19"/>
    <property type="match status" value="1"/>
</dbReference>
<name>A0A1I1MDJ9_9BACT</name>
<dbReference type="SUPFAM" id="SSF48452">
    <property type="entry name" value="TPR-like"/>
    <property type="match status" value="1"/>
</dbReference>
<evidence type="ECO:0000259" key="3">
    <source>
        <dbReference type="Pfam" id="PF13435"/>
    </source>
</evidence>
<keyword evidence="1" id="KW-0732">Signal</keyword>
<dbReference type="EMBL" id="FOLE01000010">
    <property type="protein sequence ID" value="SFC83477.1"/>
    <property type="molecule type" value="Genomic_DNA"/>
</dbReference>
<dbReference type="SUPFAM" id="SSF48695">
    <property type="entry name" value="Multiheme cytochromes"/>
    <property type="match status" value="1"/>
</dbReference>
<dbReference type="InterPro" id="IPR011990">
    <property type="entry name" value="TPR-like_helical_dom_sf"/>
</dbReference>
<evidence type="ECO:0000313" key="4">
    <source>
        <dbReference type="EMBL" id="SFC83477.1"/>
    </source>
</evidence>
<dbReference type="Gene3D" id="1.10.1130.10">
    <property type="entry name" value="Flavocytochrome C3, Chain A"/>
    <property type="match status" value="2"/>
</dbReference>
<dbReference type="PROSITE" id="PS50005">
    <property type="entry name" value="TPR"/>
    <property type="match status" value="2"/>
</dbReference>
<dbReference type="Gene3D" id="1.25.40.10">
    <property type="entry name" value="Tetratricopeptide repeat domain"/>
    <property type="match status" value="1"/>
</dbReference>
<feature type="domain" description="Cytochrome c-552/4" evidence="3">
    <location>
        <begin position="169"/>
        <end position="208"/>
    </location>
</feature>
<reference evidence="4 5" key="1">
    <citation type="submission" date="2016-10" db="EMBL/GenBank/DDBJ databases">
        <authorList>
            <person name="de Groot N.N."/>
        </authorList>
    </citation>
    <scope>NUCLEOTIDE SEQUENCE [LARGE SCALE GENOMIC DNA]</scope>
    <source>
        <strain evidence="4 5">DSM 6793</strain>
    </source>
</reference>
<feature type="repeat" description="TPR" evidence="2">
    <location>
        <begin position="548"/>
        <end position="581"/>
    </location>
</feature>
<dbReference type="PANTHER" id="PTHR35038:SF8">
    <property type="entry name" value="C-TYPE POLYHEME CYTOCHROME OMCC"/>
    <property type="match status" value="1"/>
</dbReference>
<protein>
    <submittedName>
        <fullName evidence="4">Tetratricopeptide repeat-containing protein</fullName>
    </submittedName>
</protein>
<dbReference type="STRING" id="927664.SAMN05421780_110142"/>
<accession>A0A1I1MDJ9</accession>
<proteinExistence type="predicted"/>
<dbReference type="InterPro" id="IPR051829">
    <property type="entry name" value="Multiheme_Cytochr_ET"/>
</dbReference>
<sequence>MLLFVATFAMYCTHAPESKEKAVATTDTVARQAHFVGKQTCISCHQDIYNSFQHTGKGKAFHRPSRNNVIEVFDNQAVFDKYKNLRYVAFWRDTNMLMAEFRLATNGKDTTHYREQKVDFVIGSGNQARSYLYQTPDNYFYEMPLTWYSHKKIWDLSPGYQNGNNTRFDRSIAQECMNCHNSDFTFVPESVNKFTAVGTGIGCEKCHGAGSEHVAFRQKSDNKLAKGHADHTIVNPARLSVQLQLDVCRQCHLEGTIVPKKGKKMTDFRAGEPLNKYWDVLIPVSNEKEQYGFASHAERLQQSQCFIQSAGKLNCTSCHNPHNPLSDNSLVSYNAQCKSCHSSSSEAHLPLCGRVAKTTDHNNCVGCHLAKSGTTDIPHVRSTDHFIRVLDKDKKTKKAKAPSLKGQVIFKNFSDTTISPRTLAIAYMDYYELTEANPLYLKKIAGFIDSLEPQQQLRYYSLSKKALPQNYLQIQPQNLSDGLEAVYLAELRQRSGLSALPYFDKAFELLPDNLNLLFSAASAYTEAGNHAKAIALYDQILKRKPYHADALTNKGFLLMTLGQNEQALKLTEQAMVADPNYTLAYENRINILLQVGELAKAKMYLEDLIKQNPKNQDYKDLRKKIVENM</sequence>
<dbReference type="SMART" id="SM00028">
    <property type="entry name" value="TPR"/>
    <property type="match status" value="3"/>
</dbReference>
<dbReference type="InterPro" id="IPR036280">
    <property type="entry name" value="Multihaem_cyt_sf"/>
</dbReference>
<dbReference type="Pfam" id="PF13435">
    <property type="entry name" value="Cytochrome_C554"/>
    <property type="match status" value="1"/>
</dbReference>
<evidence type="ECO:0000256" key="1">
    <source>
        <dbReference type="ARBA" id="ARBA00022729"/>
    </source>
</evidence>
<feature type="repeat" description="TPR" evidence="2">
    <location>
        <begin position="514"/>
        <end position="547"/>
    </location>
</feature>
<dbReference type="AlphaFoldDB" id="A0A1I1MDJ9"/>
<dbReference type="PANTHER" id="PTHR35038">
    <property type="entry name" value="DISSIMILATORY SULFITE REDUCTASE SIRA"/>
    <property type="match status" value="1"/>
</dbReference>
<dbReference type="InterPro" id="IPR019734">
    <property type="entry name" value="TPR_rpt"/>
</dbReference>
<gene>
    <name evidence="4" type="ORF">SAMN05421780_110142</name>
</gene>
<organism evidence="4 5">
    <name type="scientific">Flexibacter flexilis DSM 6793</name>
    <dbReference type="NCBI Taxonomy" id="927664"/>
    <lineage>
        <taxon>Bacteria</taxon>
        <taxon>Pseudomonadati</taxon>
        <taxon>Bacteroidota</taxon>
        <taxon>Cytophagia</taxon>
        <taxon>Cytophagales</taxon>
        <taxon>Flexibacteraceae</taxon>
        <taxon>Flexibacter</taxon>
    </lineage>
</organism>
<keyword evidence="5" id="KW-1185">Reference proteome</keyword>
<keyword evidence="2" id="KW-0802">TPR repeat</keyword>
<dbReference type="Proteomes" id="UP000199514">
    <property type="component" value="Unassembled WGS sequence"/>
</dbReference>
<dbReference type="InterPro" id="IPR023155">
    <property type="entry name" value="Cyt_c-552/4"/>
</dbReference>